<dbReference type="FunFam" id="3.40.1050.10:FF:000006">
    <property type="entry name" value="Carbonic anhydrase"/>
    <property type="match status" value="1"/>
</dbReference>
<comment type="catalytic activity">
    <reaction evidence="7 9">
        <text>hydrogencarbonate + H(+) = CO2 + H2O</text>
        <dbReference type="Rhea" id="RHEA:10748"/>
        <dbReference type="ChEBI" id="CHEBI:15377"/>
        <dbReference type="ChEBI" id="CHEBI:15378"/>
        <dbReference type="ChEBI" id="CHEBI:16526"/>
        <dbReference type="ChEBI" id="CHEBI:17544"/>
        <dbReference type="EC" id="4.2.1.1"/>
    </reaction>
</comment>
<dbReference type="SMR" id="Q9RS89"/>
<evidence type="ECO:0000256" key="5">
    <source>
        <dbReference type="ARBA" id="ARBA00023239"/>
    </source>
</evidence>
<dbReference type="EnsemblBacteria" id="AAF11784">
    <property type="protein sequence ID" value="AAF11784"/>
    <property type="gene ID" value="DR_2238"/>
</dbReference>
<dbReference type="PANTHER" id="PTHR11002">
    <property type="entry name" value="CARBONIC ANHYDRASE"/>
    <property type="match status" value="1"/>
</dbReference>
<keyword evidence="5 9" id="KW-0456">Lyase</keyword>
<dbReference type="HOGENOM" id="CLU_053879_4_1_0"/>
<dbReference type="PATRIC" id="fig|243230.17.peg.2466"/>
<dbReference type="InterPro" id="IPR001765">
    <property type="entry name" value="Carbonic_anhydrase"/>
</dbReference>
<feature type="binding site" evidence="8">
    <location>
        <position position="162"/>
    </location>
    <ligand>
        <name>Zn(2+)</name>
        <dbReference type="ChEBI" id="CHEBI:29105"/>
    </ligand>
</feature>
<evidence type="ECO:0000256" key="9">
    <source>
        <dbReference type="RuleBase" id="RU003956"/>
    </source>
</evidence>
<dbReference type="PaxDb" id="243230-DR_2238"/>
<dbReference type="InterPro" id="IPR015892">
    <property type="entry name" value="Carbonic_anhydrase_CS"/>
</dbReference>
<dbReference type="EC" id="4.2.1.1" evidence="2 9"/>
<organism evidence="10 11">
    <name type="scientific">Deinococcus radiodurans (strain ATCC 13939 / DSM 20539 / JCM 16871 / CCUG 27074 / LMG 4051 / NBRC 15346 / NCIMB 9279 / VKM B-1422 / R1)</name>
    <dbReference type="NCBI Taxonomy" id="243230"/>
    <lineage>
        <taxon>Bacteria</taxon>
        <taxon>Thermotogati</taxon>
        <taxon>Deinococcota</taxon>
        <taxon>Deinococci</taxon>
        <taxon>Deinococcales</taxon>
        <taxon>Deinococcaceae</taxon>
        <taxon>Deinococcus</taxon>
    </lineage>
</organism>
<name>Q9RS89_DEIRA</name>
<feature type="binding site" evidence="8">
    <location>
        <position position="109"/>
    </location>
    <ligand>
        <name>Zn(2+)</name>
        <dbReference type="ChEBI" id="CHEBI:29105"/>
    </ligand>
</feature>
<dbReference type="Proteomes" id="UP000002524">
    <property type="component" value="Chromosome 1"/>
</dbReference>
<dbReference type="InterPro" id="IPR036874">
    <property type="entry name" value="Carbonic_anhydrase_sf"/>
</dbReference>
<accession>Q9RS89</accession>
<comment type="similarity">
    <text evidence="1 9">Belongs to the beta-class carbonic anhydrase family.</text>
</comment>
<dbReference type="EMBL" id="AE000513">
    <property type="protein sequence ID" value="AAF11784.1"/>
    <property type="molecule type" value="Genomic_DNA"/>
</dbReference>
<keyword evidence="11" id="KW-1185">Reference proteome</keyword>
<dbReference type="PROSITE" id="PS00705">
    <property type="entry name" value="PROK_CO2_ANHYDRASE_2"/>
    <property type="match status" value="1"/>
</dbReference>
<protein>
    <recommendedName>
        <fullName evidence="2 9">Carbonic anhydrase</fullName>
        <ecNumber evidence="2 9">4.2.1.1</ecNumber>
    </recommendedName>
    <alternativeName>
        <fullName evidence="9">Carbonate dehydratase</fullName>
    </alternativeName>
</protein>
<evidence type="ECO:0000256" key="1">
    <source>
        <dbReference type="ARBA" id="ARBA00006217"/>
    </source>
</evidence>
<dbReference type="eggNOG" id="COG0288">
    <property type="taxonomic scope" value="Bacteria"/>
</dbReference>
<dbReference type="Gene3D" id="3.40.1050.10">
    <property type="entry name" value="Carbonic anhydrase"/>
    <property type="match status" value="1"/>
</dbReference>
<comment type="function">
    <text evidence="9">Reversible hydration of carbon dioxide.</text>
</comment>
<dbReference type="GO" id="GO:0008270">
    <property type="term" value="F:zinc ion binding"/>
    <property type="evidence" value="ECO:0007669"/>
    <property type="project" value="UniProtKB-UniRule"/>
</dbReference>
<dbReference type="GO" id="GO:0015976">
    <property type="term" value="P:carbon utilization"/>
    <property type="evidence" value="ECO:0007669"/>
    <property type="project" value="InterPro"/>
</dbReference>
<evidence type="ECO:0000256" key="2">
    <source>
        <dbReference type="ARBA" id="ARBA00012925"/>
    </source>
</evidence>
<dbReference type="InParanoid" id="Q9RS89"/>
<comment type="function">
    <text evidence="6">Catalyzes the reversible hydration of carbon dioxide to form bicarbonate.</text>
</comment>
<evidence type="ECO:0000313" key="10">
    <source>
        <dbReference type="EMBL" id="AAF11784.1"/>
    </source>
</evidence>
<feature type="binding site" evidence="8">
    <location>
        <position position="165"/>
    </location>
    <ligand>
        <name>Zn(2+)</name>
        <dbReference type="ChEBI" id="CHEBI:29105"/>
    </ligand>
</feature>
<dbReference type="GO" id="GO:0004089">
    <property type="term" value="F:carbonate dehydratase activity"/>
    <property type="evidence" value="ECO:0007669"/>
    <property type="project" value="UniProtKB-UniRule"/>
</dbReference>
<proteinExistence type="inferred from homology"/>
<reference evidence="10 11" key="1">
    <citation type="journal article" date="1999" name="Science">
        <title>Genome sequence of the radioresistant bacterium Deinococcus radiodurans R1.</title>
        <authorList>
            <person name="White O."/>
            <person name="Eisen J.A."/>
            <person name="Heidelberg J.F."/>
            <person name="Hickey E.K."/>
            <person name="Peterson J.D."/>
            <person name="Dodson R.J."/>
            <person name="Haft D.H."/>
            <person name="Gwinn M.L."/>
            <person name="Nelson W.C."/>
            <person name="Richardson D.L."/>
            <person name="Moffat K.S."/>
            <person name="Qin H."/>
            <person name="Jiang L."/>
            <person name="Pamphile W."/>
            <person name="Crosby M."/>
            <person name="Shen M."/>
            <person name="Vamathevan J.J."/>
            <person name="Lam P."/>
            <person name="McDonald L."/>
            <person name="Utterback T."/>
            <person name="Zalewski C."/>
            <person name="Makarova K.S."/>
            <person name="Aravind L."/>
            <person name="Daly M.J."/>
            <person name="Minton K.W."/>
            <person name="Fleischmann R.D."/>
            <person name="Ketchum K.A."/>
            <person name="Nelson K.E."/>
            <person name="Salzberg S."/>
            <person name="Smith H.O."/>
            <person name="Venter J.C."/>
            <person name="Fraser C.M."/>
        </authorList>
    </citation>
    <scope>NUCLEOTIDE SEQUENCE [LARGE SCALE GENOMIC DNA]</scope>
    <source>
        <strain evidence="11">ATCC 13939 / DSM 20539 / JCM 16871 / LMG 4051 / NBRC 15346 / NCIMB 9279 / R1 / VKM B-1422</strain>
    </source>
</reference>
<keyword evidence="3 8" id="KW-0479">Metal-binding</keyword>
<sequence>MGRRLARAWGYDTGMTAPDNSETLQAQLLELTPEELQRRLLQAVRRGASMEEIAKLKDSDVATPEAAIQTLMEGNARFFGGQARRPDIGANERRAQIIGQTPYAAILACSDSRVPVELVFDQGLGQLFVVRVAGNVVGESGLGTLEYAIRHLDVHLVMVMGHEGCGAVAAALMPDDKIAEEPPHLQSLIGRIRPSVENLPAIRDKKARMREAVINNVRRQVALLRRQAVIQEAEASGQIRVIGGYYEIGSGAVDFLVDEDDLAL</sequence>
<evidence type="ECO:0000256" key="8">
    <source>
        <dbReference type="PIRSR" id="PIRSR601765-1"/>
    </source>
</evidence>
<evidence type="ECO:0000256" key="3">
    <source>
        <dbReference type="ARBA" id="ARBA00022723"/>
    </source>
</evidence>
<dbReference type="STRING" id="243230.DR_2238"/>
<dbReference type="SUPFAM" id="SSF53056">
    <property type="entry name" value="beta-carbonic anhydrase, cab"/>
    <property type="match status" value="1"/>
</dbReference>
<dbReference type="OrthoDB" id="9769739at2"/>
<keyword evidence="4 8" id="KW-0862">Zinc</keyword>
<comment type="cofactor">
    <cofactor evidence="8">
        <name>Zn(2+)</name>
        <dbReference type="ChEBI" id="CHEBI:29105"/>
    </cofactor>
    <text evidence="8">Binds 1 zinc ion per subunit.</text>
</comment>
<dbReference type="SMART" id="SM00947">
    <property type="entry name" value="Pro_CA"/>
    <property type="match status" value="1"/>
</dbReference>
<dbReference type="CDD" id="cd03378">
    <property type="entry name" value="beta_CA_cladeC"/>
    <property type="match status" value="1"/>
</dbReference>
<dbReference type="PIR" id="D75298">
    <property type="entry name" value="D75298"/>
</dbReference>
<dbReference type="AlphaFoldDB" id="Q9RS89"/>
<evidence type="ECO:0000256" key="4">
    <source>
        <dbReference type="ARBA" id="ARBA00022833"/>
    </source>
</evidence>
<dbReference type="Pfam" id="PF00484">
    <property type="entry name" value="Pro_CA"/>
    <property type="match status" value="1"/>
</dbReference>
<evidence type="ECO:0000256" key="7">
    <source>
        <dbReference type="ARBA" id="ARBA00048348"/>
    </source>
</evidence>
<dbReference type="PANTHER" id="PTHR11002:SF79">
    <property type="entry name" value="CARBONIC ANHYDRASE 2"/>
    <property type="match status" value="1"/>
</dbReference>
<dbReference type="KEGG" id="dra:DR_2238"/>
<evidence type="ECO:0000313" key="11">
    <source>
        <dbReference type="Proteomes" id="UP000002524"/>
    </source>
</evidence>
<gene>
    <name evidence="10" type="ordered locus">DR_2238</name>
</gene>
<evidence type="ECO:0000256" key="6">
    <source>
        <dbReference type="ARBA" id="ARBA00024993"/>
    </source>
</evidence>
<feature type="binding site" evidence="8">
    <location>
        <position position="111"/>
    </location>
    <ligand>
        <name>Zn(2+)</name>
        <dbReference type="ChEBI" id="CHEBI:29105"/>
    </ligand>
</feature>